<feature type="region of interest" description="Disordered" evidence="1">
    <location>
        <begin position="218"/>
        <end position="255"/>
    </location>
</feature>
<feature type="compositionally biased region" description="Polar residues" evidence="1">
    <location>
        <begin position="232"/>
        <end position="242"/>
    </location>
</feature>
<dbReference type="Proteomes" id="UP001189429">
    <property type="component" value="Unassembled WGS sequence"/>
</dbReference>
<feature type="compositionally biased region" description="Low complexity" evidence="1">
    <location>
        <begin position="286"/>
        <end position="308"/>
    </location>
</feature>
<reference evidence="2" key="1">
    <citation type="submission" date="2023-10" db="EMBL/GenBank/DDBJ databases">
        <authorList>
            <person name="Chen Y."/>
            <person name="Shah S."/>
            <person name="Dougan E. K."/>
            <person name="Thang M."/>
            <person name="Chan C."/>
        </authorList>
    </citation>
    <scope>NUCLEOTIDE SEQUENCE [LARGE SCALE GENOMIC DNA]</scope>
</reference>
<comment type="caution">
    <text evidence="2">The sequence shown here is derived from an EMBL/GenBank/DDBJ whole genome shotgun (WGS) entry which is preliminary data.</text>
</comment>
<protein>
    <submittedName>
        <fullName evidence="2">Uncharacterized protein</fullName>
    </submittedName>
</protein>
<proteinExistence type="predicted"/>
<name>A0ABN9QTA8_9DINO</name>
<feature type="compositionally biased region" description="Polar residues" evidence="1">
    <location>
        <begin position="40"/>
        <end position="57"/>
    </location>
</feature>
<evidence type="ECO:0000313" key="2">
    <source>
        <dbReference type="EMBL" id="CAK0809465.1"/>
    </source>
</evidence>
<evidence type="ECO:0000313" key="3">
    <source>
        <dbReference type="Proteomes" id="UP001189429"/>
    </source>
</evidence>
<feature type="region of interest" description="Disordered" evidence="1">
    <location>
        <begin position="32"/>
        <end position="86"/>
    </location>
</feature>
<organism evidence="2 3">
    <name type="scientific">Prorocentrum cordatum</name>
    <dbReference type="NCBI Taxonomy" id="2364126"/>
    <lineage>
        <taxon>Eukaryota</taxon>
        <taxon>Sar</taxon>
        <taxon>Alveolata</taxon>
        <taxon>Dinophyceae</taxon>
        <taxon>Prorocentrales</taxon>
        <taxon>Prorocentraceae</taxon>
        <taxon>Prorocentrum</taxon>
    </lineage>
</organism>
<feature type="region of interest" description="Disordered" evidence="1">
    <location>
        <begin position="271"/>
        <end position="333"/>
    </location>
</feature>
<sequence length="333" mass="37284">APPLPAAAARLESISFRCKIRGEQQEWELMVDNCKRDSQPQKNASKHSSSSRWTQRQPHSSPPSPAPSAASRKRLATSSNRTWSASTGTRLSSLRYNSQRPSWRRTMLRCATRSAQCRPHWRRWTSWARATTPTCCGLPPGADSLTPSSSWPTAARWSPPRPSWRRLARGSRPLAWRWRMWTSTSASPPRGSTYTSQAARRARPGCWRWRSISSSRAASGATSRCRPRTGRWSGSMSTQTSARRPPWSGTGGCSGTSAWYTAARRPWRRLSPRAWGARPRSTGTQRRAPSSSWTRTRSWSPSGSSSARWMRPAGTLPSPRWAPWLRPGDSAPC</sequence>
<evidence type="ECO:0000256" key="1">
    <source>
        <dbReference type="SAM" id="MobiDB-lite"/>
    </source>
</evidence>
<gene>
    <name evidence="2" type="ORF">PCOR1329_LOCUS14711</name>
</gene>
<dbReference type="EMBL" id="CAUYUJ010004421">
    <property type="protein sequence ID" value="CAK0809465.1"/>
    <property type="molecule type" value="Genomic_DNA"/>
</dbReference>
<feature type="non-terminal residue" evidence="2">
    <location>
        <position position="1"/>
    </location>
</feature>
<keyword evidence="3" id="KW-1185">Reference proteome</keyword>
<feature type="non-terminal residue" evidence="2">
    <location>
        <position position="333"/>
    </location>
</feature>
<feature type="compositionally biased region" description="Polar residues" evidence="1">
    <location>
        <begin position="76"/>
        <end position="86"/>
    </location>
</feature>
<accession>A0ABN9QTA8</accession>